<keyword evidence="3" id="KW-1185">Reference proteome</keyword>
<feature type="region of interest" description="Disordered" evidence="1">
    <location>
        <begin position="357"/>
        <end position="406"/>
    </location>
</feature>
<dbReference type="EMBL" id="JAHWGL010000009">
    <property type="protein sequence ID" value="MBW3127706.1"/>
    <property type="molecule type" value="Genomic_DNA"/>
</dbReference>
<dbReference type="Proteomes" id="UP000826188">
    <property type="component" value="Unassembled WGS sequence"/>
</dbReference>
<name>A0ABS6WXB1_9BACT</name>
<accession>A0ABS6WXB1</accession>
<dbReference type="InterPro" id="IPR043766">
    <property type="entry name" value="BfmA-like"/>
</dbReference>
<comment type="caution">
    <text evidence="2">The sequence shown here is derived from an EMBL/GenBank/DDBJ whole genome shotgun (WGS) entry which is preliminary data.</text>
</comment>
<organism evidence="2 3">
    <name type="scientific">Hymenobacter profundi</name>
    <dbReference type="NCBI Taxonomy" id="1982110"/>
    <lineage>
        <taxon>Bacteria</taxon>
        <taxon>Pseudomonadati</taxon>
        <taxon>Bacteroidota</taxon>
        <taxon>Cytophagia</taxon>
        <taxon>Cytophagales</taxon>
        <taxon>Hymenobacteraceae</taxon>
        <taxon>Hymenobacter</taxon>
    </lineage>
</organism>
<reference evidence="2 3" key="1">
    <citation type="submission" date="2021-07" db="EMBL/GenBank/DDBJ databases">
        <title>Hymenobacter profundi sp. nov., isolated from deep-sea water.</title>
        <authorList>
            <person name="Kim M.K."/>
        </authorList>
    </citation>
    <scope>NUCLEOTIDE SEQUENCE [LARGE SCALE GENOMIC DNA]</scope>
    <source>
        <strain evidence="2 3">M2</strain>
    </source>
</reference>
<evidence type="ECO:0008006" key="4">
    <source>
        <dbReference type="Google" id="ProtNLM"/>
    </source>
</evidence>
<evidence type="ECO:0000313" key="3">
    <source>
        <dbReference type="Proteomes" id="UP000826188"/>
    </source>
</evidence>
<sequence>MRKDEAKFFSLVISPSEKELNHISNDPMKLKAYTAHVMQEYAANFRMKSGQPLGEKDLVWVATKHEERKHRGHDGAPSGQLKEGLQTHIHVMVSAHNKQQKITLNPLGQAARFNRVGFYAKSNVAFEQVFGPLQQDRTQRRDAANSWADKQAQSQQTRRRTTQTAEEIADSIRRRAAVKDGRAQRPKRAYVNCRFYEPADEKRDRQLFAQVDRANKARSVDQQLEHNKVLEAARRLDYSKAFYGRLGQLEREAKQQHYHDLPYKFLRTGKDPKMAAHTIAAQMKQDKRLLEQVERLNTKLPKNGKLDPSIVLQVAREEDYSKAFYRRLGRIGRQANTAKVVREPYEFLRTGRIQRIENTLPPDQLDRTNTTNNRTGQSGQLSPAYNRAGSRTARKHTPSVSRNTAGLGRDLGWAMETEGYTQNIRGDEERD</sequence>
<feature type="compositionally biased region" description="Polar residues" evidence="1">
    <location>
        <begin position="367"/>
        <end position="383"/>
    </location>
</feature>
<feature type="region of interest" description="Disordered" evidence="1">
    <location>
        <begin position="135"/>
        <end position="166"/>
    </location>
</feature>
<evidence type="ECO:0000313" key="2">
    <source>
        <dbReference type="EMBL" id="MBW3127706.1"/>
    </source>
</evidence>
<gene>
    <name evidence="2" type="ORF">KYK14_04040</name>
</gene>
<evidence type="ECO:0000256" key="1">
    <source>
        <dbReference type="SAM" id="MobiDB-lite"/>
    </source>
</evidence>
<protein>
    <recommendedName>
        <fullName evidence="4">Mobilization protein</fullName>
    </recommendedName>
</protein>
<dbReference type="Pfam" id="PF18976">
    <property type="entry name" value="DUF5712"/>
    <property type="match status" value="1"/>
</dbReference>
<proteinExistence type="predicted"/>